<dbReference type="InParanoid" id="A0A177BUD6"/>
<dbReference type="EMBL" id="KV441563">
    <property type="protein sequence ID" value="OAF98894.1"/>
    <property type="molecule type" value="Genomic_DNA"/>
</dbReference>
<name>A0A177BUD6_9PLEO</name>
<accession>A0A177BUD6</accession>
<dbReference type="AlphaFoldDB" id="A0A177BUD6"/>
<keyword evidence="2" id="KW-1185">Reference proteome</keyword>
<dbReference type="GeneID" id="28758573"/>
<protein>
    <submittedName>
        <fullName evidence="1">Uncharacterized protein</fullName>
    </submittedName>
</protein>
<proteinExistence type="predicted"/>
<gene>
    <name evidence="1" type="ORF">CC84DRAFT_1105207</name>
</gene>
<sequence>MASPLAETAKANSTCNAVQSKQVGDLAKGIQANLDIQKQELAGVQFLQAMSNAKSNSTQDFKNIQKAVLNIQQQGIDIRTNNQKLAQQVNSPAQMGLAIVATAQITEKDQVTSLNGSCADQGTLKTLVKEVQDGTKQNKKNLQAAQSQCGK</sequence>
<evidence type="ECO:0000313" key="1">
    <source>
        <dbReference type="EMBL" id="OAF98894.1"/>
    </source>
</evidence>
<organism evidence="1 2">
    <name type="scientific">Paraphaeosphaeria sporulosa</name>
    <dbReference type="NCBI Taxonomy" id="1460663"/>
    <lineage>
        <taxon>Eukaryota</taxon>
        <taxon>Fungi</taxon>
        <taxon>Dikarya</taxon>
        <taxon>Ascomycota</taxon>
        <taxon>Pezizomycotina</taxon>
        <taxon>Dothideomycetes</taxon>
        <taxon>Pleosporomycetidae</taxon>
        <taxon>Pleosporales</taxon>
        <taxon>Massarineae</taxon>
        <taxon>Didymosphaeriaceae</taxon>
        <taxon>Paraphaeosphaeria</taxon>
    </lineage>
</organism>
<reference evidence="1 2" key="1">
    <citation type="submission" date="2016-05" db="EMBL/GenBank/DDBJ databases">
        <title>Comparative analysis of secretome profiles of manganese(II)-oxidizing ascomycete fungi.</title>
        <authorList>
            <consortium name="DOE Joint Genome Institute"/>
            <person name="Zeiner C.A."/>
            <person name="Purvine S.O."/>
            <person name="Zink E.M."/>
            <person name="Wu S."/>
            <person name="Pasa-Tolic L."/>
            <person name="Chaput D.L."/>
            <person name="Haridas S."/>
            <person name="Grigoriev I.V."/>
            <person name="Santelli C.M."/>
            <person name="Hansel C.M."/>
        </authorList>
    </citation>
    <scope>NUCLEOTIDE SEQUENCE [LARGE SCALE GENOMIC DNA]</scope>
    <source>
        <strain evidence="1 2">AP3s5-JAC2a</strain>
    </source>
</reference>
<dbReference type="STRING" id="1460663.A0A177BUD6"/>
<dbReference type="OrthoDB" id="3638982at2759"/>
<dbReference type="RefSeq" id="XP_018029260.1">
    <property type="nucleotide sequence ID" value="XM_018175087.1"/>
</dbReference>
<dbReference type="Proteomes" id="UP000077069">
    <property type="component" value="Unassembled WGS sequence"/>
</dbReference>
<evidence type="ECO:0000313" key="2">
    <source>
        <dbReference type="Proteomes" id="UP000077069"/>
    </source>
</evidence>